<accession>A0ABU2FDP2</accession>
<evidence type="ECO:0000313" key="6">
    <source>
        <dbReference type="EMBL" id="MDS0259835.1"/>
    </source>
</evidence>
<dbReference type="InterPro" id="IPR032808">
    <property type="entry name" value="DoxX"/>
</dbReference>
<evidence type="ECO:0000256" key="5">
    <source>
        <dbReference type="SAM" id="Phobius"/>
    </source>
</evidence>
<dbReference type="Pfam" id="PF07681">
    <property type="entry name" value="DoxX"/>
    <property type="match status" value="1"/>
</dbReference>
<organism evidence="6 7">
    <name type="scientific">Haloarcula saliterrae</name>
    <dbReference type="NCBI Taxonomy" id="2950534"/>
    <lineage>
        <taxon>Archaea</taxon>
        <taxon>Methanobacteriati</taxon>
        <taxon>Methanobacteriota</taxon>
        <taxon>Stenosarchaea group</taxon>
        <taxon>Halobacteria</taxon>
        <taxon>Halobacteriales</taxon>
        <taxon>Haloarculaceae</taxon>
        <taxon>Haloarcula</taxon>
    </lineage>
</organism>
<sequence>MSTRPAARDPSERSANTTTSTALRLGRLLYGGVLALMAADGLRNAEERAQYADSKGVPMPALSNTVAHYTLLFGGLGVSLWRLPRLATAAIAAFFLGVTPMMHDFWSVADPDERQQQQIQFLKNTALFGTALVLLGVASAE</sequence>
<keyword evidence="2 5" id="KW-0812">Transmembrane</keyword>
<evidence type="ECO:0000256" key="3">
    <source>
        <dbReference type="ARBA" id="ARBA00022989"/>
    </source>
</evidence>
<name>A0ABU2FDP2_9EURY</name>
<feature type="transmembrane region" description="Helical" evidence="5">
    <location>
        <begin position="66"/>
        <end position="83"/>
    </location>
</feature>
<gene>
    <name evidence="6" type="ORF">NDI56_10570</name>
</gene>
<keyword evidence="4 5" id="KW-0472">Membrane</keyword>
<dbReference type="Proteomes" id="UP001259659">
    <property type="component" value="Unassembled WGS sequence"/>
</dbReference>
<keyword evidence="3 5" id="KW-1133">Transmembrane helix</keyword>
<reference evidence="6 7" key="1">
    <citation type="submission" date="2022-06" db="EMBL/GenBank/DDBJ databases">
        <title>Haloarcula sp. a new haloarchaeum isolate from saline soil.</title>
        <authorList>
            <person name="Strakova D."/>
            <person name="Galisteo C."/>
            <person name="Sanchez-Porro C."/>
            <person name="Ventosa A."/>
        </authorList>
    </citation>
    <scope>NUCLEOTIDE SEQUENCE [LARGE SCALE GENOMIC DNA]</scope>
    <source>
        <strain evidence="6 7">S1CR25-12</strain>
    </source>
</reference>
<feature type="transmembrane region" description="Helical" evidence="5">
    <location>
        <begin position="121"/>
        <end position="140"/>
    </location>
</feature>
<comment type="caution">
    <text evidence="6">The sequence shown here is derived from an EMBL/GenBank/DDBJ whole genome shotgun (WGS) entry which is preliminary data.</text>
</comment>
<proteinExistence type="predicted"/>
<evidence type="ECO:0000256" key="1">
    <source>
        <dbReference type="ARBA" id="ARBA00004141"/>
    </source>
</evidence>
<feature type="transmembrane region" description="Helical" evidence="5">
    <location>
        <begin position="28"/>
        <end position="45"/>
    </location>
</feature>
<feature type="transmembrane region" description="Helical" evidence="5">
    <location>
        <begin position="89"/>
        <end position="109"/>
    </location>
</feature>
<evidence type="ECO:0000313" key="7">
    <source>
        <dbReference type="Proteomes" id="UP001259659"/>
    </source>
</evidence>
<protein>
    <submittedName>
        <fullName evidence="6">DoxX family protein</fullName>
    </submittedName>
</protein>
<dbReference type="RefSeq" id="WP_310919489.1">
    <property type="nucleotide sequence ID" value="NZ_JAMQON010000002.1"/>
</dbReference>
<dbReference type="EMBL" id="JAMQON010000002">
    <property type="protein sequence ID" value="MDS0259835.1"/>
    <property type="molecule type" value="Genomic_DNA"/>
</dbReference>
<keyword evidence="7" id="KW-1185">Reference proteome</keyword>
<evidence type="ECO:0000256" key="2">
    <source>
        <dbReference type="ARBA" id="ARBA00022692"/>
    </source>
</evidence>
<comment type="subcellular location">
    <subcellularLocation>
        <location evidence="1">Membrane</location>
        <topology evidence="1">Multi-pass membrane protein</topology>
    </subcellularLocation>
</comment>
<evidence type="ECO:0000256" key="4">
    <source>
        <dbReference type="ARBA" id="ARBA00023136"/>
    </source>
</evidence>